<dbReference type="InterPro" id="IPR013078">
    <property type="entry name" value="His_Pase_superF_clade-1"/>
</dbReference>
<dbReference type="PANTHER" id="PTHR20935:SF0">
    <property type="entry name" value="SERINE_THREONINE-PROTEIN PHOSPHATASE PGAM5, MITOCHONDRIAL"/>
    <property type="match status" value="1"/>
</dbReference>
<dbReference type="AlphaFoldDB" id="A0A1I3ICG6"/>
<dbReference type="GO" id="GO:0016787">
    <property type="term" value="F:hydrolase activity"/>
    <property type="evidence" value="ECO:0007669"/>
    <property type="project" value="UniProtKB-KW"/>
</dbReference>
<dbReference type="Gene3D" id="3.40.50.1240">
    <property type="entry name" value="Phosphoglycerate mutase-like"/>
    <property type="match status" value="1"/>
</dbReference>
<reference evidence="2 3" key="1">
    <citation type="submission" date="2016-10" db="EMBL/GenBank/DDBJ databases">
        <authorList>
            <person name="de Groot N.N."/>
        </authorList>
    </citation>
    <scope>NUCLEOTIDE SEQUENCE [LARGE SCALE GENOMIC DNA]</scope>
    <source>
        <strain evidence="2 3">LMG 23650</strain>
    </source>
</reference>
<evidence type="ECO:0000313" key="2">
    <source>
        <dbReference type="EMBL" id="SFI45453.1"/>
    </source>
</evidence>
<dbReference type="PANTHER" id="PTHR20935">
    <property type="entry name" value="PHOSPHOGLYCERATE MUTASE-RELATED"/>
    <property type="match status" value="1"/>
</dbReference>
<dbReference type="STRING" id="420953.SAMN05192543_103158"/>
<dbReference type="OrthoDB" id="280692at2"/>
<dbReference type="SMART" id="SM00855">
    <property type="entry name" value="PGAM"/>
    <property type="match status" value="1"/>
</dbReference>
<proteinExistence type="predicted"/>
<dbReference type="RefSeq" id="WP_091011096.1">
    <property type="nucleotide sequence ID" value="NZ_CP041745.1"/>
</dbReference>
<organism evidence="2 3">
    <name type="scientific">Paraburkholderia megapolitana</name>
    <dbReference type="NCBI Taxonomy" id="420953"/>
    <lineage>
        <taxon>Bacteria</taxon>
        <taxon>Pseudomonadati</taxon>
        <taxon>Pseudomonadota</taxon>
        <taxon>Betaproteobacteria</taxon>
        <taxon>Burkholderiales</taxon>
        <taxon>Burkholderiaceae</taxon>
        <taxon>Paraburkholderia</taxon>
    </lineage>
</organism>
<name>A0A1I3ICG6_9BURK</name>
<accession>A0A1I3ICG6</accession>
<dbReference type="SUPFAM" id="SSF53254">
    <property type="entry name" value="Phosphoglycerate mutase-like"/>
    <property type="match status" value="1"/>
</dbReference>
<evidence type="ECO:0000313" key="3">
    <source>
        <dbReference type="Proteomes" id="UP000199548"/>
    </source>
</evidence>
<gene>
    <name evidence="2" type="ORF">SAMN05192543_103158</name>
</gene>
<dbReference type="Proteomes" id="UP000199548">
    <property type="component" value="Unassembled WGS sequence"/>
</dbReference>
<dbReference type="InterPro" id="IPR051021">
    <property type="entry name" value="Mito_Ser/Thr_phosphatase"/>
</dbReference>
<dbReference type="CDD" id="cd07067">
    <property type="entry name" value="HP_PGM_like"/>
    <property type="match status" value="1"/>
</dbReference>
<protein>
    <submittedName>
        <fullName evidence="2">Broad specificity phosphatase PhoE</fullName>
    </submittedName>
</protein>
<sequence length="228" mass="25483">MAQLLLIRHGQASFGSDDYDRLSTLGFAQAGTLGRWFSACALPVDRVVSGSMRRHRETVEGWARQLLEPASDVVVASTVDERFDEFDHEDVLTVYQRAIGAADIDTTPAALQRTFLSAVTRWTSGEHDADYIESWRHFRERCLDGFASITDDAQPAKSIVLFTSGGVIATICQHLMNLTDEAMGRLNWSLANTSVTRVRFTRGRRSLDSLNCTAHVDWARDPALLTYR</sequence>
<dbReference type="Pfam" id="PF00300">
    <property type="entry name" value="His_Phos_1"/>
    <property type="match status" value="1"/>
</dbReference>
<keyword evidence="3" id="KW-1185">Reference proteome</keyword>
<dbReference type="EMBL" id="FOQU01000003">
    <property type="protein sequence ID" value="SFI45453.1"/>
    <property type="molecule type" value="Genomic_DNA"/>
</dbReference>
<evidence type="ECO:0000256" key="1">
    <source>
        <dbReference type="ARBA" id="ARBA00022801"/>
    </source>
</evidence>
<dbReference type="InterPro" id="IPR029033">
    <property type="entry name" value="His_PPase_superfam"/>
</dbReference>
<keyword evidence="1" id="KW-0378">Hydrolase</keyword>